<comment type="subcellular location">
    <subcellularLocation>
        <location evidence="1">Membrane</location>
        <topology evidence="1">Single-pass type I membrane protein</topology>
    </subcellularLocation>
</comment>
<evidence type="ECO:0000256" key="8">
    <source>
        <dbReference type="ARBA" id="ARBA00023136"/>
    </source>
</evidence>
<dbReference type="GO" id="GO:0007409">
    <property type="term" value="P:axonogenesis"/>
    <property type="evidence" value="ECO:0007669"/>
    <property type="project" value="TreeGrafter"/>
</dbReference>
<keyword evidence="8 10" id="KW-0472">Membrane</keyword>
<accession>A0A7J5Z6H0</accession>
<feature type="domain" description="LRRCT" evidence="11">
    <location>
        <begin position="501"/>
        <end position="551"/>
    </location>
</feature>
<keyword evidence="6" id="KW-0677">Repeat</keyword>
<comment type="caution">
    <text evidence="12">The sequence shown here is derived from an EMBL/GenBank/DDBJ whole genome shotgun (WGS) entry which is preliminary data.</text>
</comment>
<dbReference type="OrthoDB" id="676979at2759"/>
<evidence type="ECO:0000256" key="10">
    <source>
        <dbReference type="SAM" id="Phobius"/>
    </source>
</evidence>
<evidence type="ECO:0000313" key="13">
    <source>
        <dbReference type="Proteomes" id="UP000518266"/>
    </source>
</evidence>
<dbReference type="InterPro" id="IPR003591">
    <property type="entry name" value="Leu-rich_rpt_typical-subtyp"/>
</dbReference>
<keyword evidence="13" id="KW-1185">Reference proteome</keyword>
<dbReference type="InterPro" id="IPR000483">
    <property type="entry name" value="Cys-rich_flank_reg_C"/>
</dbReference>
<evidence type="ECO:0000256" key="6">
    <source>
        <dbReference type="ARBA" id="ARBA00022737"/>
    </source>
</evidence>
<dbReference type="InterPro" id="IPR032675">
    <property type="entry name" value="LRR_dom_sf"/>
</dbReference>
<keyword evidence="7 10" id="KW-1133">Transmembrane helix</keyword>
<evidence type="ECO:0000256" key="3">
    <source>
        <dbReference type="ARBA" id="ARBA00022614"/>
    </source>
</evidence>
<dbReference type="InterPro" id="IPR001611">
    <property type="entry name" value="Leu-rich_rpt"/>
</dbReference>
<evidence type="ECO:0000256" key="4">
    <source>
        <dbReference type="ARBA" id="ARBA00022692"/>
    </source>
</evidence>
<dbReference type="GO" id="GO:0016020">
    <property type="term" value="C:membrane"/>
    <property type="evidence" value="ECO:0007669"/>
    <property type="project" value="UniProtKB-SubCell"/>
</dbReference>
<organism evidence="12 13">
    <name type="scientific">Dissostichus mawsoni</name>
    <name type="common">Antarctic cod</name>
    <dbReference type="NCBI Taxonomy" id="36200"/>
    <lineage>
        <taxon>Eukaryota</taxon>
        <taxon>Metazoa</taxon>
        <taxon>Chordata</taxon>
        <taxon>Craniata</taxon>
        <taxon>Vertebrata</taxon>
        <taxon>Euteleostomi</taxon>
        <taxon>Actinopterygii</taxon>
        <taxon>Neopterygii</taxon>
        <taxon>Teleostei</taxon>
        <taxon>Neoteleostei</taxon>
        <taxon>Acanthomorphata</taxon>
        <taxon>Eupercaria</taxon>
        <taxon>Perciformes</taxon>
        <taxon>Notothenioidei</taxon>
        <taxon>Nototheniidae</taxon>
        <taxon>Dissostichus</taxon>
    </lineage>
</organism>
<dbReference type="Pfam" id="PF13855">
    <property type="entry name" value="LRR_8"/>
    <property type="match status" value="2"/>
</dbReference>
<keyword evidence="3" id="KW-0433">Leucine-rich repeat</keyword>
<dbReference type="PANTHER" id="PTHR45773">
    <property type="entry name" value="SLIT AND NTRK-LIKE PROTEIN 4-RELATED"/>
    <property type="match status" value="1"/>
</dbReference>
<dbReference type="SMART" id="SM00082">
    <property type="entry name" value="LRRCT"/>
    <property type="match status" value="1"/>
</dbReference>
<dbReference type="GO" id="GO:0051965">
    <property type="term" value="P:positive regulation of synapse assembly"/>
    <property type="evidence" value="ECO:0007669"/>
    <property type="project" value="TreeGrafter"/>
</dbReference>
<evidence type="ECO:0000259" key="11">
    <source>
        <dbReference type="SMART" id="SM00082"/>
    </source>
</evidence>
<dbReference type="FunFam" id="3.80.10.10:FF:000001">
    <property type="entry name" value="SLIT and NTRK-like family, member 1"/>
    <property type="match status" value="1"/>
</dbReference>
<dbReference type="Proteomes" id="UP000518266">
    <property type="component" value="Unassembled WGS sequence"/>
</dbReference>
<evidence type="ECO:0000256" key="2">
    <source>
        <dbReference type="ARBA" id="ARBA00010439"/>
    </source>
</evidence>
<dbReference type="PROSITE" id="PS51450">
    <property type="entry name" value="LRR"/>
    <property type="match status" value="4"/>
</dbReference>
<keyword evidence="5" id="KW-0732">Signal</keyword>
<dbReference type="PANTHER" id="PTHR45773:SF1">
    <property type="entry name" value="SLIT AND NTRK-LIKE PROTEIN 6"/>
    <property type="match status" value="1"/>
</dbReference>
<evidence type="ECO:0000256" key="7">
    <source>
        <dbReference type="ARBA" id="ARBA00022989"/>
    </source>
</evidence>
<dbReference type="SUPFAM" id="SSF52058">
    <property type="entry name" value="L domain-like"/>
    <property type="match status" value="1"/>
</dbReference>
<sequence length="777" mass="87536">MHLGGLPLCRKGSGPESEPELHRQEPRIICKRGAAQDAGSDMRMIGAVSNEHLWRADRCSQDNHKGDVIRSVHIALMTHAGQISPTEMLPCIIFIGLFLTAALSQDIIPSQASSSIRKDGILHLNCEQRNITKISQIKVPSGVPFHLNLYKNDLVELRAEEMEGLKNALSLHIGGAGTRVFSSLGSLKKLHINSNFLVNLKEDTFQGLVNLEFLQADTNFIRVIEPGAFNKLIRLKVLILNDNVIEFLPNNIFRFVPLTHLDLRGNKLQTLPYVGFLEHIGRIMELLLEDNKWIPKMIDAKEPTPSNLPGSPCVEHCSCHNHPVAGFLMHCQDRGIQKVSDIGILQQSPAKLVMTGNMIQKLLKSDFVTYDSLELLNLANNRIDYIDNETFLSLSSLKKLYLNGNRIEKLFSTMFVGLHNLEYLYLEYNLIKEIAPGTFNPLPNLKLLSLNNNLLSSLPAQIFRNVPLTKLNLRKNLLMHLPVSNVLDQLDSLEQIYLEDNPWDCSCDLLSLKQWVEKLRKDTVVGSIYCHSPKKVMQAELRSLRHEVLCPGLGTYYPSPGDEESVTATLGPDSPGLGLFSSLTDSVPLSVLILCLLMLILMIIFCSAGLVVFVVHRRRRRAKRKAAEEQPRENSSSPIHLHYSMYGQKTTHHTMTQRTGSASLYEERSHSPIVQICRNPTYCSQHKEHDMDLDYGLDDPSAKHHLCRSIMEKENTSPLTGNPSSKFRPMTGECPAEFVTLGNPNSLYRNIFEREKELQQLGITEYLRKNMPSFSLP</sequence>
<evidence type="ECO:0000313" key="12">
    <source>
        <dbReference type="EMBL" id="KAF3857226.1"/>
    </source>
</evidence>
<feature type="region of interest" description="Disordered" evidence="9">
    <location>
        <begin position="1"/>
        <end position="25"/>
    </location>
</feature>
<evidence type="ECO:0000256" key="5">
    <source>
        <dbReference type="ARBA" id="ARBA00022729"/>
    </source>
</evidence>
<comment type="similarity">
    <text evidence="2">Belongs to the SLITRK family.</text>
</comment>
<dbReference type="EMBL" id="JAAKFY010000005">
    <property type="protein sequence ID" value="KAF3857226.1"/>
    <property type="molecule type" value="Genomic_DNA"/>
</dbReference>
<reference evidence="12 13" key="1">
    <citation type="submission" date="2020-03" db="EMBL/GenBank/DDBJ databases">
        <title>Dissostichus mawsoni Genome sequencing and assembly.</title>
        <authorList>
            <person name="Park H."/>
        </authorList>
    </citation>
    <scope>NUCLEOTIDE SEQUENCE [LARGE SCALE GENOMIC DNA]</scope>
    <source>
        <strain evidence="12">DM0001</strain>
        <tissue evidence="12">Muscle</tissue>
    </source>
</reference>
<feature type="transmembrane region" description="Helical" evidence="10">
    <location>
        <begin position="589"/>
        <end position="615"/>
    </location>
</feature>
<name>A0A7J5Z6H0_DISMA</name>
<dbReference type="SMART" id="SM00369">
    <property type="entry name" value="LRR_TYP"/>
    <property type="match status" value="8"/>
</dbReference>
<evidence type="ECO:0000256" key="9">
    <source>
        <dbReference type="SAM" id="MobiDB-lite"/>
    </source>
</evidence>
<dbReference type="Gene3D" id="3.80.10.10">
    <property type="entry name" value="Ribonuclease Inhibitor"/>
    <property type="match status" value="2"/>
</dbReference>
<gene>
    <name evidence="12" type="ORF">F7725_009085</name>
</gene>
<proteinExistence type="inferred from homology"/>
<protein>
    <recommendedName>
        <fullName evidence="11">LRRCT domain-containing protein</fullName>
    </recommendedName>
</protein>
<evidence type="ECO:0000256" key="1">
    <source>
        <dbReference type="ARBA" id="ARBA00004479"/>
    </source>
</evidence>
<keyword evidence="4 10" id="KW-0812">Transmembrane</keyword>
<dbReference type="AlphaFoldDB" id="A0A7J5Z6H0"/>